<evidence type="ECO:0000256" key="1">
    <source>
        <dbReference type="ARBA" id="ARBA00004651"/>
    </source>
</evidence>
<dbReference type="GO" id="GO:0022857">
    <property type="term" value="F:transmembrane transporter activity"/>
    <property type="evidence" value="ECO:0007669"/>
    <property type="project" value="InterPro"/>
</dbReference>
<evidence type="ECO:0000256" key="5">
    <source>
        <dbReference type="ARBA" id="ARBA00023136"/>
    </source>
</evidence>
<keyword evidence="5" id="KW-0472">Membrane</keyword>
<dbReference type="AlphaFoldDB" id="A0A3Q9RMZ3"/>
<sequence>MRTRHHIHYAWIILAVTFIGILAAQGVRYTYGAFMEPWETTFTTNRTTTSAISFISFIVFAIFQPIVGKMIDQYGIKRVFYMSTLIIGFAVLLSFFATELWQMFILYGIVASIGFGGASGVTATVAVTTWFQKKRGLALGINEAGFGAGQMIIVPSSLLLIDAVGWRWTVCIIGLFLICIVSPLLAWLLKSDPFKAGMEPFGYEKNQEEKQEEKPVVQTKSKADRRFWFLLIPFAICGFTTTGLMDTHLIPFAQACGFSAPVTSAAVSTLAAFNVIGTLVSGILADRFNNKNILVVLYFTRAITVAFLVFAASGSGLVLFIEYPILLFIFAISFGLVDFATVAPTVKLLSEYFEGQSVGLLSGWLFMSHQLGSALGSYIPGILFDQTGNYQQSFIMAFVLLVIAGVLSARLPQVTVKRD</sequence>
<keyword evidence="3" id="KW-0812">Transmembrane</keyword>
<evidence type="ECO:0000256" key="2">
    <source>
        <dbReference type="ARBA" id="ARBA00022448"/>
    </source>
</evidence>
<evidence type="ECO:0000256" key="4">
    <source>
        <dbReference type="ARBA" id="ARBA00022989"/>
    </source>
</evidence>
<dbReference type="KEGG" id="pasa:BAOM_2634"/>
<dbReference type="Gene3D" id="1.20.1250.20">
    <property type="entry name" value="MFS general substrate transporter like domains"/>
    <property type="match status" value="2"/>
</dbReference>
<dbReference type="SUPFAM" id="SSF103473">
    <property type="entry name" value="MFS general substrate transporter"/>
    <property type="match status" value="1"/>
</dbReference>
<gene>
    <name evidence="6" type="ORF">BAOM_2634</name>
</gene>
<dbReference type="Proteomes" id="UP000283095">
    <property type="component" value="Chromosome"/>
</dbReference>
<keyword evidence="2" id="KW-0813">Transport</keyword>
<dbReference type="PANTHER" id="PTHR11360">
    <property type="entry name" value="MONOCARBOXYLATE TRANSPORTER"/>
    <property type="match status" value="1"/>
</dbReference>
<name>A0A3Q9RMZ3_9BACI</name>
<dbReference type="GO" id="GO:0005886">
    <property type="term" value="C:plasma membrane"/>
    <property type="evidence" value="ECO:0007669"/>
    <property type="project" value="UniProtKB-SubCell"/>
</dbReference>
<dbReference type="InterPro" id="IPR036259">
    <property type="entry name" value="MFS_trans_sf"/>
</dbReference>
<dbReference type="InterPro" id="IPR011701">
    <property type="entry name" value="MFS"/>
</dbReference>
<dbReference type="PANTHER" id="PTHR11360:SF284">
    <property type="entry name" value="EG:103B4.3 PROTEIN-RELATED"/>
    <property type="match status" value="1"/>
</dbReference>
<organism evidence="6 7">
    <name type="scientific">Peribacillus asahii</name>
    <dbReference type="NCBI Taxonomy" id="228899"/>
    <lineage>
        <taxon>Bacteria</taxon>
        <taxon>Bacillati</taxon>
        <taxon>Bacillota</taxon>
        <taxon>Bacilli</taxon>
        <taxon>Bacillales</taxon>
        <taxon>Bacillaceae</taxon>
        <taxon>Peribacillus</taxon>
    </lineage>
</organism>
<dbReference type="EMBL" id="CP026095">
    <property type="protein sequence ID" value="AZV43243.1"/>
    <property type="molecule type" value="Genomic_DNA"/>
</dbReference>
<protein>
    <submittedName>
        <fullName evidence="6">MFS transporter</fullName>
    </submittedName>
</protein>
<dbReference type="PROSITE" id="PS50850">
    <property type="entry name" value="MFS"/>
    <property type="match status" value="1"/>
</dbReference>
<dbReference type="InterPro" id="IPR020846">
    <property type="entry name" value="MFS_dom"/>
</dbReference>
<dbReference type="InterPro" id="IPR050327">
    <property type="entry name" value="Proton-linked_MCT"/>
</dbReference>
<comment type="subcellular location">
    <subcellularLocation>
        <location evidence="1">Cell membrane</location>
        <topology evidence="1">Multi-pass membrane protein</topology>
    </subcellularLocation>
</comment>
<evidence type="ECO:0000313" key="7">
    <source>
        <dbReference type="Proteomes" id="UP000283095"/>
    </source>
</evidence>
<dbReference type="CDD" id="cd17355">
    <property type="entry name" value="MFS_YcxA_like"/>
    <property type="match status" value="1"/>
</dbReference>
<dbReference type="Pfam" id="PF07690">
    <property type="entry name" value="MFS_1"/>
    <property type="match status" value="1"/>
</dbReference>
<reference evidence="6 7" key="1">
    <citation type="submission" date="2018-01" db="EMBL/GenBank/DDBJ databases">
        <title>Bacillus asahii Genome sequencing and assembly.</title>
        <authorList>
            <person name="Jiang H."/>
            <person name="Feng Y."/>
            <person name="Zhao F."/>
            <person name="Lin X."/>
        </authorList>
    </citation>
    <scope>NUCLEOTIDE SEQUENCE [LARGE SCALE GENOMIC DNA]</scope>
    <source>
        <strain evidence="6 7">OM18</strain>
    </source>
</reference>
<proteinExistence type="predicted"/>
<accession>A0A3Q9RMZ3</accession>
<evidence type="ECO:0000313" key="6">
    <source>
        <dbReference type="EMBL" id="AZV43243.1"/>
    </source>
</evidence>
<keyword evidence="4" id="KW-1133">Transmembrane helix</keyword>
<evidence type="ECO:0000256" key="3">
    <source>
        <dbReference type="ARBA" id="ARBA00022692"/>
    </source>
</evidence>
<dbReference type="RefSeq" id="WP_180319782.1">
    <property type="nucleotide sequence ID" value="NZ_CP026095.1"/>
</dbReference>